<proteinExistence type="predicted"/>
<feature type="signal peptide" evidence="2">
    <location>
        <begin position="1"/>
        <end position="24"/>
    </location>
</feature>
<evidence type="ECO:0008006" key="5">
    <source>
        <dbReference type="Google" id="ProtNLM"/>
    </source>
</evidence>
<name>A0ABZ3F2M8_9FIRM</name>
<sequence length="752" mass="82949">MRKLTALLAASILLAYLFPVPAAAFPVVTEVNSDLEKSSVSENDVNDVDTIMDEADTLNGTELEKPPEEEESVTSAAADTDKTKEAAARMEEASNALKNILEDHTVIALVYLCDEYSIRAEASYDSGVAVTVPSGQQVQIKDVLEDENGELWVYVTLYFQEAEYNGYIPRAYLACSDELFLEWEESYNSDSGKMLPFAARNTVQFYADIEQFPDSYKAALTALKQTHPKWTFVKMNTNLDWNYVVSEEIKDGRSLVESYLPAYMQEGKYSENWSYASKGALEHYLDPRNGLNESGIFQFELLTYNESYHTQAAVQSFLNQTFMAGTAPGTSLTYANIFWTVGSSLKVSPFHLACRVYQEQGKGTSSLISGTYPGYIGYYNYFNIGATGNSDNAVIESGLAKAKAEGWTDGYTSILGGAKVISQNYILKGQDTLYLQKFDVDGSYNGLFWHQYMQNICAPANEGENIRKLYNSTGSLDNTFVFKIPVYSNMPSDACPIPTVSYSVSLTPPAGYTDANIYLDGIGYTAIVRDGKYVVTAANGNAKTAVMYKYNGANVPIGMYVWTLKHNGSAYEAAAVPELEDILSYHGFSIRITGKSGIRFKTGISSSLRSQLISKGTAGYVLKEYGTLVMNNANRAQYPLVKGGEKVLSGMSYGRNANGILEDKIYETISGRHRFTSVLVGLPANQYKTEYAFRGYIILAKDNSEVTLYGPTVWKSIYSLANQVLSSGQYEKNSSADLFLRKLIEDADKAGG</sequence>
<organism evidence="3 4">
    <name type="scientific">Kineothrix sedimenti</name>
    <dbReference type="NCBI Taxonomy" id="3123317"/>
    <lineage>
        <taxon>Bacteria</taxon>
        <taxon>Bacillati</taxon>
        <taxon>Bacillota</taxon>
        <taxon>Clostridia</taxon>
        <taxon>Lachnospirales</taxon>
        <taxon>Lachnospiraceae</taxon>
        <taxon>Kineothrix</taxon>
    </lineage>
</organism>
<keyword evidence="2" id="KW-0732">Signal</keyword>
<dbReference type="Proteomes" id="UP001451571">
    <property type="component" value="Chromosome"/>
</dbReference>
<evidence type="ECO:0000313" key="4">
    <source>
        <dbReference type="Proteomes" id="UP001451571"/>
    </source>
</evidence>
<feature type="region of interest" description="Disordered" evidence="1">
    <location>
        <begin position="58"/>
        <end position="80"/>
    </location>
</feature>
<evidence type="ECO:0000313" key="3">
    <source>
        <dbReference type="EMBL" id="XAH76065.1"/>
    </source>
</evidence>
<evidence type="ECO:0000256" key="1">
    <source>
        <dbReference type="SAM" id="MobiDB-lite"/>
    </source>
</evidence>
<keyword evidence="4" id="KW-1185">Reference proteome</keyword>
<dbReference type="Gene3D" id="2.30.30.40">
    <property type="entry name" value="SH3 Domains"/>
    <property type="match status" value="1"/>
</dbReference>
<dbReference type="RefSeq" id="WP_342759637.1">
    <property type="nucleotide sequence ID" value="NZ_CP146256.1"/>
</dbReference>
<protein>
    <recommendedName>
        <fullName evidence="5">Beta-N-acetylglucosaminidase</fullName>
    </recommendedName>
</protein>
<feature type="chain" id="PRO_5045309713" description="Beta-N-acetylglucosaminidase" evidence="2">
    <location>
        <begin position="25"/>
        <end position="752"/>
    </location>
</feature>
<evidence type="ECO:0000256" key="2">
    <source>
        <dbReference type="SAM" id="SignalP"/>
    </source>
</evidence>
<accession>A0ABZ3F2M8</accession>
<dbReference type="EMBL" id="CP146256">
    <property type="protein sequence ID" value="XAH76065.1"/>
    <property type="molecule type" value="Genomic_DNA"/>
</dbReference>
<gene>
    <name evidence="3" type="ORF">V6984_10005</name>
</gene>
<reference evidence="3 4" key="1">
    <citation type="submission" date="2024-02" db="EMBL/GenBank/DDBJ databases">
        <title>Bacterial strain from lacustrine sediment.</title>
        <authorList>
            <person name="Petit C."/>
            <person name="Fadhlaoui K."/>
        </authorList>
    </citation>
    <scope>NUCLEOTIDE SEQUENCE [LARGE SCALE GENOMIC DNA]</scope>
    <source>
        <strain evidence="3 4">IPX-CK</strain>
    </source>
</reference>